<dbReference type="RefSeq" id="WP_021353627.1">
    <property type="nucleotide sequence ID" value="NZ_CP051667.1"/>
</dbReference>
<accession>A0AAP4BQI7</accession>
<evidence type="ECO:0000313" key="2">
    <source>
        <dbReference type="EMBL" id="MDK4306455.1"/>
    </source>
</evidence>
<evidence type="ECO:0000313" key="3">
    <source>
        <dbReference type="Proteomes" id="UP001224412"/>
    </source>
</evidence>
<dbReference type="GeneID" id="80258066"/>
<organism evidence="2 3">
    <name type="scientific">Corynebacterium pseudodiphtheriticum</name>
    <dbReference type="NCBI Taxonomy" id="37637"/>
    <lineage>
        <taxon>Bacteria</taxon>
        <taxon>Bacillati</taxon>
        <taxon>Actinomycetota</taxon>
        <taxon>Actinomycetes</taxon>
        <taxon>Mycobacteriales</taxon>
        <taxon>Corynebacteriaceae</taxon>
        <taxon>Corynebacterium</taxon>
    </lineage>
</organism>
<name>A0AAP4BQI7_9CORY</name>
<evidence type="ECO:0000313" key="4">
    <source>
        <dbReference type="Proteomes" id="UP001239759"/>
    </source>
</evidence>
<keyword evidence="4" id="KW-1185">Reference proteome</keyword>
<dbReference type="Proteomes" id="UP001224412">
    <property type="component" value="Unassembled WGS sequence"/>
</dbReference>
<protein>
    <submittedName>
        <fullName evidence="2">Uncharacterized protein</fullName>
    </submittedName>
</protein>
<dbReference type="Proteomes" id="UP001239759">
    <property type="component" value="Unassembled WGS sequence"/>
</dbReference>
<dbReference type="EMBL" id="JASNVH010000003">
    <property type="protein sequence ID" value="MDK4306455.1"/>
    <property type="molecule type" value="Genomic_DNA"/>
</dbReference>
<dbReference type="AlphaFoldDB" id="A0AAP4BQI7"/>
<evidence type="ECO:0000313" key="1">
    <source>
        <dbReference type="EMBL" id="MDK4290455.1"/>
    </source>
</evidence>
<reference evidence="2 4" key="1">
    <citation type="submission" date="2023-05" db="EMBL/GenBank/DDBJ databases">
        <title>Metabolic capabilities are highly conserved among human nasal-associated Corynebacterium species in pangenomic analyses.</title>
        <authorList>
            <person name="Tran T.H."/>
            <person name="Roberts A.Q."/>
            <person name="Escapa I.F."/>
            <person name="Gao W."/>
            <person name="Conlan S."/>
            <person name="Kong H."/>
            <person name="Segre J.A."/>
            <person name="Kelly M.S."/>
            <person name="Lemon K.P."/>
        </authorList>
    </citation>
    <scope>NUCLEOTIDE SEQUENCE</scope>
    <source>
        <strain evidence="2">KPL2773</strain>
        <strain evidence="1 4">KPL3772</strain>
    </source>
</reference>
<comment type="caution">
    <text evidence="2">The sequence shown here is derived from an EMBL/GenBank/DDBJ whole genome shotgun (WGS) entry which is preliminary data.</text>
</comment>
<dbReference type="EMBL" id="JASNUQ010000009">
    <property type="protein sequence ID" value="MDK4290455.1"/>
    <property type="molecule type" value="Genomic_DNA"/>
</dbReference>
<proteinExistence type="predicted"/>
<gene>
    <name evidence="1" type="ORF">QPX23_06925</name>
    <name evidence="2" type="ORF">QPX42_02655</name>
</gene>
<sequence>MDKLPADAPTTTGILAFIEQIGVGIASVISAIAEPFIQLFGSSI</sequence>